<feature type="compositionally biased region" description="Basic residues" evidence="7">
    <location>
        <begin position="1"/>
        <end position="10"/>
    </location>
</feature>
<comment type="similarity">
    <text evidence="6">Belongs to the WD repeat UTP18 family.</text>
</comment>
<dbReference type="GO" id="GO:0006364">
    <property type="term" value="P:rRNA processing"/>
    <property type="evidence" value="ECO:0007669"/>
    <property type="project" value="UniProtKB-KW"/>
</dbReference>
<evidence type="ECO:0000256" key="5">
    <source>
        <dbReference type="ARBA" id="ARBA00023242"/>
    </source>
</evidence>
<sequence>MPKHPRKRQKTGLDSSSATHRALIDDESKDEEERRLESMLFGTKFVPNTIPDALPQGGPSREMQNLTDTDLFYVDEGEPSHVPDSIVRSSGADDDGSDAGGPLDEYEDDDSSSDSQPDSDSEQLLHPLKARKPPAWEDPSDPPAISIETNRLRKLRDDPSETTLTGRQYESRLRRQYERINPQPAWAKAAKDRLRETDDTGIDELLSSTSAILASRSKKVALPSGILSIERLRDANQASSKSGNGEIKSLAFHPSAKVPVLCVGSADRRVRLFNIDGHTSPLLQTLHIPTLPFSQSSVAFHPSGSSLLLTGARPFYFVYDLQRGEMQHKAGRGLWGSFDPTTAVSRKRSRGQGAPSASQDAGGGAEGMDVTAFNPSGDLLAVAGRGGNVHLMDWKSGAGQVVGSLKCGTGIKALWWTGVGTDGGDLAALTNDSEVFIWDVGERRCVRRWKDEGGFRGSGRAMTGSSQGWLAVGSNTGLVNVYGSDSFKYKVDVSFAAQPKPAKTIGHLTTAISTLRFNHDAQILAVASREKKDAMRLIHLPTLTSFSNWPTMSTPLGHVSAVDFSAQSEYVAIGNTRGKVLLYHLLDYSAARVFV</sequence>
<reference evidence="8" key="1">
    <citation type="submission" date="2023-03" db="EMBL/GenBank/DDBJ databases">
        <title>Massive genome expansion in bonnet fungi (Mycena s.s.) driven by repeated elements and novel gene families across ecological guilds.</title>
        <authorList>
            <consortium name="Lawrence Berkeley National Laboratory"/>
            <person name="Harder C.B."/>
            <person name="Miyauchi S."/>
            <person name="Viragh M."/>
            <person name="Kuo A."/>
            <person name="Thoen E."/>
            <person name="Andreopoulos B."/>
            <person name="Lu D."/>
            <person name="Skrede I."/>
            <person name="Drula E."/>
            <person name="Henrissat B."/>
            <person name="Morin E."/>
            <person name="Kohler A."/>
            <person name="Barry K."/>
            <person name="LaButti K."/>
            <person name="Morin E."/>
            <person name="Salamov A."/>
            <person name="Lipzen A."/>
            <person name="Mereny Z."/>
            <person name="Hegedus B."/>
            <person name="Baldrian P."/>
            <person name="Stursova M."/>
            <person name="Weitz H."/>
            <person name="Taylor A."/>
            <person name="Grigoriev I.V."/>
            <person name="Nagy L.G."/>
            <person name="Martin F."/>
            <person name="Kauserud H."/>
        </authorList>
    </citation>
    <scope>NUCLEOTIDE SEQUENCE</scope>
    <source>
        <strain evidence="8">CBHHK173m</strain>
    </source>
</reference>
<evidence type="ECO:0000256" key="1">
    <source>
        <dbReference type="ARBA" id="ARBA00004604"/>
    </source>
</evidence>
<keyword evidence="4" id="KW-0677">Repeat</keyword>
<protein>
    <submittedName>
        <fullName evidence="8">WD40-repeat-containing domain protein</fullName>
    </submittedName>
</protein>
<dbReference type="Gene3D" id="2.130.10.10">
    <property type="entry name" value="YVTN repeat-like/Quinoprotein amine dehydrogenase"/>
    <property type="match status" value="1"/>
</dbReference>
<dbReference type="EMBL" id="JARJCN010000032">
    <property type="protein sequence ID" value="KAJ7086042.1"/>
    <property type="molecule type" value="Genomic_DNA"/>
</dbReference>
<dbReference type="SUPFAM" id="SSF50978">
    <property type="entry name" value="WD40 repeat-like"/>
    <property type="match status" value="1"/>
</dbReference>
<feature type="compositionally biased region" description="Basic and acidic residues" evidence="7">
    <location>
        <begin position="22"/>
        <end position="37"/>
    </location>
</feature>
<gene>
    <name evidence="8" type="ORF">B0H15DRAFT_845071</name>
</gene>
<evidence type="ECO:0000256" key="3">
    <source>
        <dbReference type="ARBA" id="ARBA00022574"/>
    </source>
</evidence>
<comment type="caution">
    <text evidence="8">The sequence shown here is derived from an EMBL/GenBank/DDBJ whole genome shotgun (WGS) entry which is preliminary data.</text>
</comment>
<evidence type="ECO:0000313" key="9">
    <source>
        <dbReference type="Proteomes" id="UP001222325"/>
    </source>
</evidence>
<keyword evidence="5" id="KW-0539">Nucleus</keyword>
<keyword evidence="2" id="KW-0698">rRNA processing</keyword>
<feature type="region of interest" description="Disordered" evidence="7">
    <location>
        <begin position="1"/>
        <end position="176"/>
    </location>
</feature>
<dbReference type="InterPro" id="IPR015943">
    <property type="entry name" value="WD40/YVTN_repeat-like_dom_sf"/>
</dbReference>
<proteinExistence type="inferred from homology"/>
<dbReference type="InterPro" id="IPR045161">
    <property type="entry name" value="Utp18"/>
</dbReference>
<dbReference type="InterPro" id="IPR036322">
    <property type="entry name" value="WD40_repeat_dom_sf"/>
</dbReference>
<dbReference type="Pfam" id="PF00400">
    <property type="entry name" value="WD40"/>
    <property type="match status" value="1"/>
</dbReference>
<dbReference type="GO" id="GO:0032040">
    <property type="term" value="C:small-subunit processome"/>
    <property type="evidence" value="ECO:0007669"/>
    <property type="project" value="TreeGrafter"/>
</dbReference>
<evidence type="ECO:0000256" key="7">
    <source>
        <dbReference type="SAM" id="MobiDB-lite"/>
    </source>
</evidence>
<dbReference type="Proteomes" id="UP001222325">
    <property type="component" value="Unassembled WGS sequence"/>
</dbReference>
<feature type="region of interest" description="Disordered" evidence="7">
    <location>
        <begin position="341"/>
        <end position="368"/>
    </location>
</feature>
<accession>A0AAD6XN18</accession>
<dbReference type="PANTHER" id="PTHR18359:SF0">
    <property type="entry name" value="U3 SMALL NUCLEOLAR RNA-ASSOCIATED PROTEIN 18 HOMOLOG"/>
    <property type="match status" value="1"/>
</dbReference>
<feature type="compositionally biased region" description="Acidic residues" evidence="7">
    <location>
        <begin position="104"/>
        <end position="121"/>
    </location>
</feature>
<comment type="subcellular location">
    <subcellularLocation>
        <location evidence="1">Nucleus</location>
        <location evidence="1">Nucleolus</location>
    </subcellularLocation>
</comment>
<dbReference type="PANTHER" id="PTHR18359">
    <property type="entry name" value="WD-REPEAT PROTEIN-RELATED"/>
    <property type="match status" value="1"/>
</dbReference>
<evidence type="ECO:0000256" key="6">
    <source>
        <dbReference type="ARBA" id="ARBA00025767"/>
    </source>
</evidence>
<dbReference type="InterPro" id="IPR001680">
    <property type="entry name" value="WD40_rpt"/>
</dbReference>
<evidence type="ECO:0000313" key="8">
    <source>
        <dbReference type="EMBL" id="KAJ7086042.1"/>
    </source>
</evidence>
<name>A0AAD6XN18_9AGAR</name>
<evidence type="ECO:0000256" key="4">
    <source>
        <dbReference type="ARBA" id="ARBA00022737"/>
    </source>
</evidence>
<keyword evidence="3" id="KW-0853">WD repeat</keyword>
<dbReference type="AlphaFoldDB" id="A0AAD6XN18"/>
<organism evidence="8 9">
    <name type="scientific">Mycena belliarum</name>
    <dbReference type="NCBI Taxonomy" id="1033014"/>
    <lineage>
        <taxon>Eukaryota</taxon>
        <taxon>Fungi</taxon>
        <taxon>Dikarya</taxon>
        <taxon>Basidiomycota</taxon>
        <taxon>Agaricomycotina</taxon>
        <taxon>Agaricomycetes</taxon>
        <taxon>Agaricomycetidae</taxon>
        <taxon>Agaricales</taxon>
        <taxon>Marasmiineae</taxon>
        <taxon>Mycenaceae</taxon>
        <taxon>Mycena</taxon>
    </lineage>
</organism>
<evidence type="ECO:0000256" key="2">
    <source>
        <dbReference type="ARBA" id="ARBA00022552"/>
    </source>
</evidence>
<dbReference type="SMART" id="SM00320">
    <property type="entry name" value="WD40"/>
    <property type="match status" value="7"/>
</dbReference>
<dbReference type="GO" id="GO:0034388">
    <property type="term" value="C:Pwp2p-containing subcomplex of 90S preribosome"/>
    <property type="evidence" value="ECO:0007669"/>
    <property type="project" value="TreeGrafter"/>
</dbReference>
<keyword evidence="9" id="KW-1185">Reference proteome</keyword>